<dbReference type="Ensembl" id="ENSOTST00005072748.2">
    <property type="protein sequence ID" value="ENSOTSP00005066990.2"/>
    <property type="gene ID" value="ENSOTSG00005029906.2"/>
</dbReference>
<dbReference type="EC" id="7.6.2.3" evidence="14"/>
<keyword evidence="13 36" id="KW-0472">Membrane</keyword>
<evidence type="ECO:0000256" key="13">
    <source>
        <dbReference type="ARBA" id="ARBA00023136"/>
    </source>
</evidence>
<evidence type="ECO:0000256" key="34">
    <source>
        <dbReference type="ARBA" id="ARBA00062847"/>
    </source>
</evidence>
<keyword evidence="5" id="KW-0813">Transport</keyword>
<evidence type="ECO:0000256" key="27">
    <source>
        <dbReference type="ARBA" id="ARBA00051304"/>
    </source>
</evidence>
<comment type="catalytic activity">
    <reaction evidence="30">
        <text>taurocholate(in) + glutathione(in) + ATP + H2O = taurocholate(out) + glutathione(out) + ADP + phosphate + H(+)</text>
        <dbReference type="Rhea" id="RHEA:66404"/>
        <dbReference type="ChEBI" id="CHEBI:15377"/>
        <dbReference type="ChEBI" id="CHEBI:15378"/>
        <dbReference type="ChEBI" id="CHEBI:30616"/>
        <dbReference type="ChEBI" id="CHEBI:36257"/>
        <dbReference type="ChEBI" id="CHEBI:43474"/>
        <dbReference type="ChEBI" id="CHEBI:57925"/>
        <dbReference type="ChEBI" id="CHEBI:456216"/>
    </reaction>
    <physiologicalReaction direction="left-to-right" evidence="30">
        <dbReference type="Rhea" id="RHEA:66405"/>
    </physiologicalReaction>
</comment>
<evidence type="ECO:0000256" key="36">
    <source>
        <dbReference type="SAM" id="Phobius"/>
    </source>
</evidence>
<keyword evidence="40" id="KW-1185">Reference proteome</keyword>
<keyword evidence="7 36" id="KW-0812">Transmembrane</keyword>
<dbReference type="InterPro" id="IPR017871">
    <property type="entry name" value="ABC_transporter-like_CS"/>
</dbReference>
<comment type="subunit">
    <text evidence="34">Interacts (via PDZ-binding motif) with SNX27 (via PDZ domain); this interaction accelerates MRP4 internalization.</text>
</comment>
<evidence type="ECO:0000256" key="22">
    <source>
        <dbReference type="ARBA" id="ARBA00050626"/>
    </source>
</evidence>
<sequence length="1272" mass="143127">TRPVELLHWLINLLSLSLYIYLSWVTPLFSIGNKRRLEEDDMYQVLPDDASQGLGEELQRHWDKEVRMAAKELRMPKLTKAIVKCYGKPYAVLGIFSFTVVIQPVFLGKLIQYFEKYDPDDMDALYEAFGYAAGISLSTVALTVLQMHYYYHVQRTGMKIRVAMCHMIYKKALCLSSAAMGKTTTGQMVNLLSNDVNKFDEVTNNLHYLWIAPLQAVVVIILLWYEIGLSCLAGVAVLLFLLPLQTMFGKLFGSLRSKTAALTDNRIRTMNEVVSGIRIIKMYAWEKPFSALVNDVRREEISKIMSSSYLRGLNLASFFAASKIIVFITFAVYVLLGNTISASRVFVAVSLYGAIKITVTLFFPQAIEKVFETIISIRRIKHFLLLEEIERPKMRFTPEEKKDASVEIKDLICYWDKCLDTPSLQNLSLTVKSEQLVAVIGPVGSGKSSLLSAILGELPHDKGVLRVKGQLTYASQQPWVFPGTIRSNILFGKELHPQKYEKVLRACALQRDMELLPDGDLTVIGDRGATLSGGQKARVNLARAVYQDADIYLLDDPLSAVDAEVGRHLFEQCICGILKNKPRILVTHQLQYLQAANQILVLKEVCSWQGLTFYTCFLQHSGVDFTSLLKRDEEEPQTNNNHSVVKHAFSQNSISSWNSVVSHTSSMHSVKDGAEQLSVGPNPTHFLSTYVLQDWWLAYWAGEQEKLNINGTVIVQNGLNITQELDLGFYVGIYAGLTLASVIFGFAKSLVMFNVLVKAAQSLHNRMFNSILRTPVRFFDINPIGRILNRFSKDISQLDFMLPNTFVDFSQSILQNIGVVVVAASVMPWILIPVVPLLIIFLFLRRYFLQTSRDVKRLESTTRSPVFSHLSSSLQGLWTIRAFGAEERFQNTFDAHQDLHSESWFLFLVTSRWFALRLDGICAAFVTVTAFGCLFLRDGLEAGAVGLVLSYAVTLLGNFQWTIRQSAEMENMMTSVERVVEYTELESEAPWETQKRPPPEWPSKGLITFDRVSFSYSSDGPVVLKDMKAMLRPKEKVGIVGRTGAGKSSLVSALFRLAEPEGRIYIDGVLTSEIGLHDLRQKMSIIPQDPVLFTGTMRKNLDPFSQHTDEDLWNALQEVQLKSVVEELPNKMETVLAESGSNFSVGQRQLVCLARAVLRKNRILIIDEATANVDPRTDELIQKTIRDKFRECTVLTIAHRLNTIIDSDRILVLGAGMIQEFDKPYVLLQNQESALYRIVQQTGKAEAASLLESAKQVSTDTASQPSTHILST</sequence>
<comment type="catalytic activity">
    <reaction evidence="24">
        <text>cholate(in) + glutathione(in) + ATP + H2O = cholate(out) + glutathione(out) + ADP + phosphate + H(+)</text>
        <dbReference type="Rhea" id="RHEA:66396"/>
        <dbReference type="ChEBI" id="CHEBI:15377"/>
        <dbReference type="ChEBI" id="CHEBI:15378"/>
        <dbReference type="ChEBI" id="CHEBI:29747"/>
        <dbReference type="ChEBI" id="CHEBI:30616"/>
        <dbReference type="ChEBI" id="CHEBI:43474"/>
        <dbReference type="ChEBI" id="CHEBI:57925"/>
        <dbReference type="ChEBI" id="CHEBI:456216"/>
    </reaction>
    <physiologicalReaction direction="left-to-right" evidence="24">
        <dbReference type="Rhea" id="RHEA:66397"/>
    </physiologicalReaction>
</comment>
<evidence type="ECO:0000256" key="32">
    <source>
        <dbReference type="ARBA" id="ARBA00052647"/>
    </source>
</evidence>
<evidence type="ECO:0000256" key="26">
    <source>
        <dbReference type="ARBA" id="ARBA00051287"/>
    </source>
</evidence>
<evidence type="ECO:0000256" key="7">
    <source>
        <dbReference type="ARBA" id="ARBA00022692"/>
    </source>
</evidence>
<comment type="catalytic activity">
    <reaction evidence="33">
        <text>3',5'-cyclic GMP(in) + ATP + H2O = 3',5'-cyclic GMP(out) + ADP + phosphate + H(+)</text>
        <dbReference type="Rhea" id="RHEA:66188"/>
        <dbReference type="ChEBI" id="CHEBI:15377"/>
        <dbReference type="ChEBI" id="CHEBI:15378"/>
        <dbReference type="ChEBI" id="CHEBI:30616"/>
        <dbReference type="ChEBI" id="CHEBI:43474"/>
        <dbReference type="ChEBI" id="CHEBI:57746"/>
        <dbReference type="ChEBI" id="CHEBI:456216"/>
    </reaction>
    <physiologicalReaction direction="left-to-right" evidence="33">
        <dbReference type="Rhea" id="RHEA:66189"/>
    </physiologicalReaction>
</comment>
<evidence type="ECO:0000256" key="29">
    <source>
        <dbReference type="ARBA" id="ARBA00051624"/>
    </source>
</evidence>
<keyword evidence="6" id="KW-1003">Cell membrane</keyword>
<reference evidence="39" key="1">
    <citation type="submission" date="2025-08" db="UniProtKB">
        <authorList>
            <consortium name="Ensembl"/>
        </authorList>
    </citation>
    <scope>IDENTIFICATION</scope>
</reference>
<evidence type="ECO:0000256" key="31">
    <source>
        <dbReference type="ARBA" id="ARBA00052534"/>
    </source>
</evidence>
<evidence type="ECO:0000256" key="12">
    <source>
        <dbReference type="ARBA" id="ARBA00023055"/>
    </source>
</evidence>
<evidence type="ECO:0000256" key="23">
    <source>
        <dbReference type="ARBA" id="ARBA00050718"/>
    </source>
</evidence>
<comment type="catalytic activity">
    <reaction evidence="25">
        <text>leukotriene B4(in) + ATP + H2O = leukotriene B4(out) + ADP + phosphate + H(+)</text>
        <dbReference type="Rhea" id="RHEA:66424"/>
        <dbReference type="ChEBI" id="CHEBI:15377"/>
        <dbReference type="ChEBI" id="CHEBI:15378"/>
        <dbReference type="ChEBI" id="CHEBI:30616"/>
        <dbReference type="ChEBI" id="CHEBI:43474"/>
        <dbReference type="ChEBI" id="CHEBI:57461"/>
        <dbReference type="ChEBI" id="CHEBI:456216"/>
    </reaction>
</comment>
<dbReference type="InterPro" id="IPR003439">
    <property type="entry name" value="ABC_transporter-like_ATP-bd"/>
</dbReference>
<feature type="transmembrane region" description="Helical" evidence="36">
    <location>
        <begin position="313"/>
        <end position="336"/>
    </location>
</feature>
<dbReference type="PANTHER" id="PTHR24223">
    <property type="entry name" value="ATP-BINDING CASSETTE SUB-FAMILY C"/>
    <property type="match status" value="1"/>
</dbReference>
<evidence type="ECO:0000256" key="33">
    <source>
        <dbReference type="ARBA" id="ARBA00052963"/>
    </source>
</evidence>
<comment type="catalytic activity">
    <reaction evidence="22">
        <text>glycoursodeoxycholate(in) + glutathione(in) + ATP + H2O = glycoursodeoxycholate(out) + glutathione(out) + ADP + phosphate + H(+)</text>
        <dbReference type="Rhea" id="RHEA:66416"/>
        <dbReference type="ChEBI" id="CHEBI:15377"/>
        <dbReference type="ChEBI" id="CHEBI:15378"/>
        <dbReference type="ChEBI" id="CHEBI:30616"/>
        <dbReference type="ChEBI" id="CHEBI:43474"/>
        <dbReference type="ChEBI" id="CHEBI:57925"/>
        <dbReference type="ChEBI" id="CHEBI:132030"/>
        <dbReference type="ChEBI" id="CHEBI:456216"/>
    </reaction>
    <physiologicalReaction direction="left-to-right" evidence="22">
        <dbReference type="Rhea" id="RHEA:66417"/>
    </physiologicalReaction>
</comment>
<evidence type="ECO:0000256" key="6">
    <source>
        <dbReference type="ARBA" id="ARBA00022475"/>
    </source>
</evidence>
<feature type="transmembrane region" description="Helical" evidence="36">
    <location>
        <begin position="817"/>
        <end position="844"/>
    </location>
</feature>
<dbReference type="SUPFAM" id="SSF90123">
    <property type="entry name" value="ABC transporter transmembrane region"/>
    <property type="match status" value="2"/>
</dbReference>
<dbReference type="GO" id="GO:0006869">
    <property type="term" value="P:lipid transport"/>
    <property type="evidence" value="ECO:0007669"/>
    <property type="project" value="UniProtKB-KW"/>
</dbReference>
<evidence type="ECO:0000256" key="18">
    <source>
        <dbReference type="ARBA" id="ARBA00047576"/>
    </source>
</evidence>
<evidence type="ECO:0000313" key="40">
    <source>
        <dbReference type="Proteomes" id="UP000694402"/>
    </source>
</evidence>
<comment type="catalytic activity">
    <reaction evidence="32">
        <text>glycodeoxycholate(in) + glutathione(in) + ATP + H2O = glycodeoxycholate(out) + glutathione(out) + ADP + phosphate + H(+)</text>
        <dbReference type="Rhea" id="RHEA:66380"/>
        <dbReference type="ChEBI" id="CHEBI:15377"/>
        <dbReference type="ChEBI" id="CHEBI:15378"/>
        <dbReference type="ChEBI" id="CHEBI:30616"/>
        <dbReference type="ChEBI" id="CHEBI:43474"/>
        <dbReference type="ChEBI" id="CHEBI:57925"/>
        <dbReference type="ChEBI" id="CHEBI:82982"/>
        <dbReference type="ChEBI" id="CHEBI:456216"/>
    </reaction>
    <physiologicalReaction direction="left-to-right" evidence="32">
        <dbReference type="Rhea" id="RHEA:66381"/>
    </physiologicalReaction>
</comment>
<dbReference type="CDD" id="cd18593">
    <property type="entry name" value="ABC_6TM_MRP4_D1_like"/>
    <property type="match status" value="1"/>
</dbReference>
<evidence type="ECO:0000256" key="21">
    <source>
        <dbReference type="ARBA" id="ARBA00050117"/>
    </source>
</evidence>
<comment type="catalytic activity">
    <reaction evidence="18">
        <text>17beta-estradiol 17-O-(beta-D-glucuronate)(in) + ATP + H2O = 17beta-estradiol 17-O-(beta-D-glucuronate)(out) + ADP + phosphate + H(+)</text>
        <dbReference type="Rhea" id="RHEA:60128"/>
        <dbReference type="ChEBI" id="CHEBI:15377"/>
        <dbReference type="ChEBI" id="CHEBI:15378"/>
        <dbReference type="ChEBI" id="CHEBI:30616"/>
        <dbReference type="ChEBI" id="CHEBI:43474"/>
        <dbReference type="ChEBI" id="CHEBI:82961"/>
        <dbReference type="ChEBI" id="CHEBI:456216"/>
    </reaction>
    <physiologicalReaction direction="left-to-right" evidence="18">
        <dbReference type="Rhea" id="RHEA:60129"/>
    </physiologicalReaction>
</comment>
<keyword evidence="8" id="KW-0547">Nucleotide-binding</keyword>
<feature type="transmembrane region" description="Helical" evidence="36">
    <location>
        <begin position="6"/>
        <end position="29"/>
    </location>
</feature>
<dbReference type="FunFam" id="3.40.50.300:FF:000163">
    <property type="entry name" value="Multidrug resistance-associated protein member 4"/>
    <property type="match status" value="1"/>
</dbReference>
<protein>
    <recommendedName>
        <fullName evidence="35">Multidrug resistance-associated protein 4</fullName>
        <ecNumber evidence="4">7.6.2.2</ecNumber>
        <ecNumber evidence="14">7.6.2.3</ecNumber>
    </recommendedName>
</protein>
<gene>
    <name evidence="39" type="primary">ABCC4</name>
</gene>
<feature type="transmembrane region" description="Helical" evidence="36">
    <location>
        <begin position="128"/>
        <end position="151"/>
    </location>
</feature>
<dbReference type="FunFam" id="1.20.1560.10:FF:000014">
    <property type="entry name" value="Multidrug resistance-associated protein member 4"/>
    <property type="match status" value="1"/>
</dbReference>
<dbReference type="SMART" id="SM00382">
    <property type="entry name" value="AAA"/>
    <property type="match status" value="2"/>
</dbReference>
<feature type="transmembrane region" description="Helical" evidence="36">
    <location>
        <begin position="914"/>
        <end position="937"/>
    </location>
</feature>
<keyword evidence="10" id="KW-1278">Translocase</keyword>
<dbReference type="InterPro" id="IPR050173">
    <property type="entry name" value="ABC_transporter_C-like"/>
</dbReference>
<comment type="catalytic activity">
    <reaction evidence="29">
        <text>glycochenodeoxycholate(in) + glutathione(in) + ATP + H2O = glycochenodeoxycholate(out) + glutathione(out) + ADP + phosphate + H(+)</text>
        <dbReference type="Rhea" id="RHEA:66408"/>
        <dbReference type="ChEBI" id="CHEBI:15377"/>
        <dbReference type="ChEBI" id="CHEBI:15378"/>
        <dbReference type="ChEBI" id="CHEBI:30616"/>
        <dbReference type="ChEBI" id="CHEBI:36252"/>
        <dbReference type="ChEBI" id="CHEBI:43474"/>
        <dbReference type="ChEBI" id="CHEBI:57925"/>
        <dbReference type="ChEBI" id="CHEBI:456216"/>
    </reaction>
    <physiologicalReaction direction="left-to-right" evidence="29">
        <dbReference type="Rhea" id="RHEA:66409"/>
    </physiologicalReaction>
</comment>
<dbReference type="GO" id="GO:0016887">
    <property type="term" value="F:ATP hydrolysis activity"/>
    <property type="evidence" value="ECO:0007669"/>
    <property type="project" value="InterPro"/>
</dbReference>
<comment type="catalytic activity">
    <reaction evidence="27">
        <text>taurochenodeoxycholate(in) + glutathione(in) + ATP + H2O = taurochenodeoxycholate(out) + glutathione(out) + ADP + phosphate + H(+)</text>
        <dbReference type="Rhea" id="RHEA:66412"/>
        <dbReference type="ChEBI" id="CHEBI:9407"/>
        <dbReference type="ChEBI" id="CHEBI:15377"/>
        <dbReference type="ChEBI" id="CHEBI:15378"/>
        <dbReference type="ChEBI" id="CHEBI:30616"/>
        <dbReference type="ChEBI" id="CHEBI:43474"/>
        <dbReference type="ChEBI" id="CHEBI:57925"/>
        <dbReference type="ChEBI" id="CHEBI:456216"/>
    </reaction>
    <physiologicalReaction direction="left-to-right" evidence="27">
        <dbReference type="Rhea" id="RHEA:66413"/>
    </physiologicalReaction>
</comment>
<dbReference type="FunFam" id="1.20.1560.10:FF:000027">
    <property type="entry name" value="ATP-binding cassette subfamily C member 4"/>
    <property type="match status" value="1"/>
</dbReference>
<keyword evidence="9" id="KW-0067">ATP-binding</keyword>
<evidence type="ECO:0000256" key="9">
    <source>
        <dbReference type="ARBA" id="ARBA00022840"/>
    </source>
</evidence>
<evidence type="ECO:0000256" key="20">
    <source>
        <dbReference type="ARBA" id="ARBA00048665"/>
    </source>
</evidence>
<dbReference type="GO" id="GO:0015431">
    <property type="term" value="F:ABC-type glutathione S-conjugate transporter activity"/>
    <property type="evidence" value="ECO:0007669"/>
    <property type="project" value="UniProtKB-EC"/>
</dbReference>
<dbReference type="Gene3D" id="3.40.50.300">
    <property type="entry name" value="P-loop containing nucleotide triphosphate hydrolases"/>
    <property type="match status" value="2"/>
</dbReference>
<dbReference type="CDD" id="cd18601">
    <property type="entry name" value="ABC_6TM_MRP4_D2_like"/>
    <property type="match status" value="1"/>
</dbReference>
<feature type="transmembrane region" description="Helical" evidence="36">
    <location>
        <begin position="172"/>
        <end position="189"/>
    </location>
</feature>
<comment type="catalytic activity">
    <reaction evidence="23">
        <text>prostaglandin E1(in) + ATP + H2O = prostaglandin E1(out) + ADP + phosphate + H(+)</text>
        <dbReference type="Rhea" id="RHEA:66392"/>
        <dbReference type="ChEBI" id="CHEBI:15377"/>
        <dbReference type="ChEBI" id="CHEBI:15378"/>
        <dbReference type="ChEBI" id="CHEBI:30616"/>
        <dbReference type="ChEBI" id="CHEBI:43474"/>
        <dbReference type="ChEBI" id="CHEBI:57397"/>
        <dbReference type="ChEBI" id="CHEBI:456216"/>
    </reaction>
    <physiologicalReaction direction="left-to-right" evidence="23">
        <dbReference type="Rhea" id="RHEA:66393"/>
    </physiologicalReaction>
</comment>
<evidence type="ECO:0000256" key="16">
    <source>
        <dbReference type="ARBA" id="ARBA00047279"/>
    </source>
</evidence>
<evidence type="ECO:0000256" key="4">
    <source>
        <dbReference type="ARBA" id="ARBA00012191"/>
    </source>
</evidence>
<proteinExistence type="predicted"/>
<feature type="domain" description="ABC transporter" evidence="37">
    <location>
        <begin position="406"/>
        <end position="629"/>
    </location>
</feature>
<dbReference type="Gene3D" id="1.20.1560.10">
    <property type="entry name" value="ABC transporter type 1, transmembrane domain"/>
    <property type="match status" value="2"/>
</dbReference>
<comment type="subcellular location">
    <subcellularLocation>
        <location evidence="2">Apical cell membrane</location>
        <topology evidence="2">Multi-pass membrane protein</topology>
    </subcellularLocation>
    <subcellularLocation>
        <location evidence="3">Basolateral cell membrane</location>
        <topology evidence="3">Multi-pass membrane protein</topology>
    </subcellularLocation>
</comment>
<feature type="domain" description="ABC transporter" evidence="37">
    <location>
        <begin position="1007"/>
        <end position="1240"/>
    </location>
</feature>
<evidence type="ECO:0000256" key="10">
    <source>
        <dbReference type="ARBA" id="ARBA00022967"/>
    </source>
</evidence>
<evidence type="ECO:0000259" key="37">
    <source>
        <dbReference type="PROSITE" id="PS50893"/>
    </source>
</evidence>
<dbReference type="FunFam" id="3.40.50.300:FF:000482">
    <property type="entry name" value="Multidrug resistance-associated protein member 4"/>
    <property type="match status" value="1"/>
</dbReference>
<evidence type="ECO:0000259" key="38">
    <source>
        <dbReference type="PROSITE" id="PS50929"/>
    </source>
</evidence>
<feature type="transmembrane region" description="Helical" evidence="36">
    <location>
        <begin position="342"/>
        <end position="363"/>
    </location>
</feature>
<feature type="domain" description="ABC transmembrane type-1" evidence="38">
    <location>
        <begin position="714"/>
        <end position="971"/>
    </location>
</feature>
<dbReference type="EC" id="7.6.2.2" evidence="4"/>
<evidence type="ECO:0000256" key="14">
    <source>
        <dbReference type="ARBA" id="ARBA00024220"/>
    </source>
</evidence>
<keyword evidence="11 36" id="KW-1133">Transmembrane helix</keyword>
<evidence type="ECO:0000256" key="5">
    <source>
        <dbReference type="ARBA" id="ARBA00022448"/>
    </source>
</evidence>
<dbReference type="PROSITE" id="PS00211">
    <property type="entry name" value="ABC_TRANSPORTER_1"/>
    <property type="match status" value="2"/>
</dbReference>
<dbReference type="CDD" id="cd03250">
    <property type="entry name" value="ABCC_MRP_domain1"/>
    <property type="match status" value="1"/>
</dbReference>
<evidence type="ECO:0000256" key="3">
    <source>
        <dbReference type="ARBA" id="ARBA00004554"/>
    </source>
</evidence>
<evidence type="ECO:0000256" key="17">
    <source>
        <dbReference type="ARBA" id="ARBA00047523"/>
    </source>
</evidence>
<dbReference type="SUPFAM" id="SSF52540">
    <property type="entry name" value="P-loop containing nucleoside triphosphate hydrolases"/>
    <property type="match status" value="2"/>
</dbReference>
<dbReference type="InterPro" id="IPR030240">
    <property type="entry name" value="ABCC4_TMD1"/>
</dbReference>
<evidence type="ECO:0000256" key="25">
    <source>
        <dbReference type="ARBA" id="ARBA00051151"/>
    </source>
</evidence>
<evidence type="ECO:0000256" key="28">
    <source>
        <dbReference type="ARBA" id="ARBA00051604"/>
    </source>
</evidence>
<comment type="catalytic activity">
    <reaction evidence="28">
        <text>3',5'-cyclic AMP(in) + ATP + H2O = 3',5'-cyclic AMP(out) + ADP + phosphate + H(+)</text>
        <dbReference type="Rhea" id="RHEA:66184"/>
        <dbReference type="ChEBI" id="CHEBI:15377"/>
        <dbReference type="ChEBI" id="CHEBI:15378"/>
        <dbReference type="ChEBI" id="CHEBI:30616"/>
        <dbReference type="ChEBI" id="CHEBI:43474"/>
        <dbReference type="ChEBI" id="CHEBI:58165"/>
        <dbReference type="ChEBI" id="CHEBI:456216"/>
    </reaction>
    <physiologicalReaction direction="left-to-right" evidence="28">
        <dbReference type="Rhea" id="RHEA:66185"/>
    </physiologicalReaction>
</comment>
<dbReference type="PANTHER" id="PTHR24223:SF357">
    <property type="entry name" value="ATP-BINDING CASSETTE SUB-FAMILY C MEMBER 4"/>
    <property type="match status" value="1"/>
</dbReference>
<comment type="catalytic activity">
    <reaction evidence="26">
        <text>prostaglandin E2(in) + ATP + H2O = prostaglandin E2(out) + ADP + phosphate + H(+)</text>
        <dbReference type="Rhea" id="RHEA:66388"/>
        <dbReference type="ChEBI" id="CHEBI:15377"/>
        <dbReference type="ChEBI" id="CHEBI:15378"/>
        <dbReference type="ChEBI" id="CHEBI:30616"/>
        <dbReference type="ChEBI" id="CHEBI:43474"/>
        <dbReference type="ChEBI" id="CHEBI:456216"/>
        <dbReference type="ChEBI" id="CHEBI:606564"/>
    </reaction>
    <physiologicalReaction direction="left-to-right" evidence="26">
        <dbReference type="Rhea" id="RHEA:66389"/>
    </physiologicalReaction>
</comment>
<dbReference type="CDD" id="cd03244">
    <property type="entry name" value="ABCC_MRP_domain2"/>
    <property type="match status" value="1"/>
</dbReference>
<evidence type="ECO:0000256" key="30">
    <source>
        <dbReference type="ARBA" id="ARBA00051844"/>
    </source>
</evidence>
<comment type="catalytic activity">
    <reaction evidence="20">
        <text>urate(in) + ATP + H2O = urate(out) + ADP + phosphate + H(+)</text>
        <dbReference type="Rhea" id="RHEA:16461"/>
        <dbReference type="ChEBI" id="CHEBI:15377"/>
        <dbReference type="ChEBI" id="CHEBI:15378"/>
        <dbReference type="ChEBI" id="CHEBI:17775"/>
        <dbReference type="ChEBI" id="CHEBI:30616"/>
        <dbReference type="ChEBI" id="CHEBI:43474"/>
        <dbReference type="ChEBI" id="CHEBI:456216"/>
    </reaction>
    <physiologicalReaction direction="left-to-right" evidence="20">
        <dbReference type="Rhea" id="RHEA:16462"/>
    </physiologicalReaction>
</comment>
<organism evidence="39 40">
    <name type="scientific">Oncorhynchus tshawytscha</name>
    <name type="common">Chinook salmon</name>
    <name type="synonym">Salmo tshawytscha</name>
    <dbReference type="NCBI Taxonomy" id="74940"/>
    <lineage>
        <taxon>Eukaryota</taxon>
        <taxon>Metazoa</taxon>
        <taxon>Chordata</taxon>
        <taxon>Craniata</taxon>
        <taxon>Vertebrata</taxon>
        <taxon>Euteleostomi</taxon>
        <taxon>Actinopterygii</taxon>
        <taxon>Neopterygii</taxon>
        <taxon>Teleostei</taxon>
        <taxon>Protacanthopterygii</taxon>
        <taxon>Salmoniformes</taxon>
        <taxon>Salmonidae</taxon>
        <taxon>Salmoninae</taxon>
        <taxon>Oncorhynchus</taxon>
    </lineage>
</organism>
<evidence type="ECO:0000313" key="39">
    <source>
        <dbReference type="Ensembl" id="ENSOTSP00005066990.2"/>
    </source>
</evidence>
<name>A0A8C8HLQ8_ONCTS</name>
<dbReference type="PROSITE" id="PS50929">
    <property type="entry name" value="ABC_TM1F"/>
    <property type="match status" value="2"/>
</dbReference>
<comment type="catalytic activity">
    <reaction evidence="21">
        <text>tauroursodeoxycholate(in) + glutathione(in) + ATP + H2O = tauroursodeoxycholate(out) + glutathione(out) + ADP + phosphate + H(+)</text>
        <dbReference type="Rhea" id="RHEA:66420"/>
        <dbReference type="ChEBI" id="CHEBI:15377"/>
        <dbReference type="ChEBI" id="CHEBI:15378"/>
        <dbReference type="ChEBI" id="CHEBI:30616"/>
        <dbReference type="ChEBI" id="CHEBI:43474"/>
        <dbReference type="ChEBI" id="CHEBI:57925"/>
        <dbReference type="ChEBI" id="CHEBI:132028"/>
        <dbReference type="ChEBI" id="CHEBI:456216"/>
    </reaction>
    <physiologicalReaction direction="left-to-right" evidence="21">
        <dbReference type="Rhea" id="RHEA:66421"/>
    </physiologicalReaction>
</comment>
<evidence type="ECO:0000256" key="35">
    <source>
        <dbReference type="ARBA" id="ARBA00082792"/>
    </source>
</evidence>
<comment type="catalytic activity">
    <reaction evidence="19">
        <text>an S-substituted glutathione(in) + ATP + H2O = an S-substituted glutathione(out) + ADP + phosphate + H(+)</text>
        <dbReference type="Rhea" id="RHEA:19121"/>
        <dbReference type="ChEBI" id="CHEBI:15377"/>
        <dbReference type="ChEBI" id="CHEBI:15378"/>
        <dbReference type="ChEBI" id="CHEBI:30616"/>
        <dbReference type="ChEBI" id="CHEBI:43474"/>
        <dbReference type="ChEBI" id="CHEBI:90779"/>
        <dbReference type="ChEBI" id="CHEBI:456216"/>
        <dbReference type="EC" id="7.6.2.3"/>
    </reaction>
    <physiologicalReaction direction="left-to-right" evidence="19">
        <dbReference type="Rhea" id="RHEA:19122"/>
    </physiologicalReaction>
</comment>
<reference evidence="39" key="2">
    <citation type="submission" date="2025-09" db="UniProtKB">
        <authorList>
            <consortium name="Ensembl"/>
        </authorList>
    </citation>
    <scope>IDENTIFICATION</scope>
</reference>
<evidence type="ECO:0000256" key="11">
    <source>
        <dbReference type="ARBA" id="ARBA00022989"/>
    </source>
</evidence>
<feature type="transmembrane region" description="Helical" evidence="36">
    <location>
        <begin position="943"/>
        <end position="963"/>
    </location>
</feature>
<dbReference type="GO" id="GO:0005524">
    <property type="term" value="F:ATP binding"/>
    <property type="evidence" value="ECO:0007669"/>
    <property type="project" value="UniProtKB-KW"/>
</dbReference>
<dbReference type="Proteomes" id="UP000694402">
    <property type="component" value="Unassembled WGS sequence"/>
</dbReference>
<dbReference type="GO" id="GO:0016323">
    <property type="term" value="C:basolateral plasma membrane"/>
    <property type="evidence" value="ECO:0007669"/>
    <property type="project" value="UniProtKB-SubCell"/>
</dbReference>
<feature type="transmembrane region" description="Helical" evidence="36">
    <location>
        <begin position="727"/>
        <end position="747"/>
    </location>
</feature>
<dbReference type="GO" id="GO:0016324">
    <property type="term" value="C:apical plasma membrane"/>
    <property type="evidence" value="ECO:0007669"/>
    <property type="project" value="UniProtKB-SubCell"/>
</dbReference>
<keyword evidence="12" id="KW-0445">Lipid transport</keyword>
<dbReference type="InterPro" id="IPR003593">
    <property type="entry name" value="AAA+_ATPase"/>
</dbReference>
<feature type="transmembrane region" description="Helical" evidence="36">
    <location>
        <begin position="90"/>
        <end position="108"/>
    </location>
</feature>
<dbReference type="Pfam" id="PF00664">
    <property type="entry name" value="ABC_membrane"/>
    <property type="match status" value="2"/>
</dbReference>
<dbReference type="InterPro" id="IPR047083">
    <property type="entry name" value="ABCC4_TMD2"/>
</dbReference>
<evidence type="ECO:0000256" key="1">
    <source>
        <dbReference type="ARBA" id="ARBA00001946"/>
    </source>
</evidence>
<comment type="catalytic activity">
    <reaction evidence="16">
        <text>dehydroepiandrosterone 3-sulfate(in) + ATP + H2O = dehydroepiandrosterone 3-sulfate(out) + ADP + phosphate + H(+)</text>
        <dbReference type="Rhea" id="RHEA:61364"/>
        <dbReference type="ChEBI" id="CHEBI:15377"/>
        <dbReference type="ChEBI" id="CHEBI:15378"/>
        <dbReference type="ChEBI" id="CHEBI:30616"/>
        <dbReference type="ChEBI" id="CHEBI:43474"/>
        <dbReference type="ChEBI" id="CHEBI:57905"/>
        <dbReference type="ChEBI" id="CHEBI:456216"/>
    </reaction>
    <physiologicalReaction direction="left-to-right" evidence="16">
        <dbReference type="Rhea" id="RHEA:61365"/>
    </physiologicalReaction>
</comment>
<comment type="cofactor">
    <cofactor evidence="1">
        <name>Mg(2+)</name>
        <dbReference type="ChEBI" id="CHEBI:18420"/>
    </cofactor>
</comment>
<evidence type="ECO:0000256" key="24">
    <source>
        <dbReference type="ARBA" id="ARBA00051057"/>
    </source>
</evidence>
<dbReference type="PROSITE" id="PS50893">
    <property type="entry name" value="ABC_TRANSPORTER_2"/>
    <property type="match status" value="2"/>
</dbReference>
<dbReference type="InterPro" id="IPR036640">
    <property type="entry name" value="ABC1_TM_sf"/>
</dbReference>
<comment type="catalytic activity">
    <reaction evidence="15">
        <text>ATP + H2O + xenobioticSide 1 = ADP + phosphate + xenobioticSide 2.</text>
        <dbReference type="EC" id="7.6.2.2"/>
    </reaction>
</comment>
<evidence type="ECO:0000256" key="8">
    <source>
        <dbReference type="ARBA" id="ARBA00022741"/>
    </source>
</evidence>
<comment type="catalytic activity">
    <reaction evidence="17">
        <text>leukotriene C4(in) + ATP + H2O = leukotriene C4(out) + ADP + phosphate + H(+)</text>
        <dbReference type="Rhea" id="RHEA:38963"/>
        <dbReference type="ChEBI" id="CHEBI:15377"/>
        <dbReference type="ChEBI" id="CHEBI:15378"/>
        <dbReference type="ChEBI" id="CHEBI:30616"/>
        <dbReference type="ChEBI" id="CHEBI:43474"/>
        <dbReference type="ChEBI" id="CHEBI:57973"/>
        <dbReference type="ChEBI" id="CHEBI:456216"/>
    </reaction>
    <physiologicalReaction direction="left-to-right" evidence="17">
        <dbReference type="Rhea" id="RHEA:38964"/>
    </physiologicalReaction>
</comment>
<feature type="transmembrane region" description="Helical" evidence="36">
    <location>
        <begin position="209"/>
        <end position="242"/>
    </location>
</feature>
<evidence type="ECO:0000256" key="15">
    <source>
        <dbReference type="ARBA" id="ARBA00034018"/>
    </source>
</evidence>
<evidence type="ECO:0000256" key="19">
    <source>
        <dbReference type="ARBA" id="ARBA00048007"/>
    </source>
</evidence>
<dbReference type="GO" id="GO:0008559">
    <property type="term" value="F:ABC-type xenobiotic transporter activity"/>
    <property type="evidence" value="ECO:0007669"/>
    <property type="project" value="UniProtKB-EC"/>
</dbReference>
<accession>A0A8C8HLQ8</accession>
<dbReference type="Pfam" id="PF00005">
    <property type="entry name" value="ABC_tran"/>
    <property type="match status" value="2"/>
</dbReference>
<feature type="domain" description="ABC transmembrane type-1" evidence="38">
    <location>
        <begin position="95"/>
        <end position="351"/>
    </location>
</feature>
<evidence type="ECO:0000256" key="2">
    <source>
        <dbReference type="ARBA" id="ARBA00004424"/>
    </source>
</evidence>
<dbReference type="InterPro" id="IPR027417">
    <property type="entry name" value="P-loop_NTPase"/>
</dbReference>
<comment type="catalytic activity">
    <reaction evidence="31">
        <text>glycocholate(in) + glutathione(in) + ATP + H2O = glycocholate(out) + glutathione(out) + ADP + phosphate + H(+)</text>
        <dbReference type="Rhea" id="RHEA:66400"/>
        <dbReference type="ChEBI" id="CHEBI:15377"/>
        <dbReference type="ChEBI" id="CHEBI:15378"/>
        <dbReference type="ChEBI" id="CHEBI:29746"/>
        <dbReference type="ChEBI" id="CHEBI:30616"/>
        <dbReference type="ChEBI" id="CHEBI:43474"/>
        <dbReference type="ChEBI" id="CHEBI:57925"/>
        <dbReference type="ChEBI" id="CHEBI:456216"/>
    </reaction>
    <physiologicalReaction direction="left-to-right" evidence="31">
        <dbReference type="Rhea" id="RHEA:66401"/>
    </physiologicalReaction>
</comment>
<dbReference type="GeneTree" id="ENSGT00940000153931"/>
<dbReference type="AlphaFoldDB" id="A0A8C8HLQ8"/>
<dbReference type="InterPro" id="IPR011527">
    <property type="entry name" value="ABC1_TM_dom"/>
</dbReference>